<evidence type="ECO:0000313" key="2">
    <source>
        <dbReference type="Proteomes" id="UP001278766"/>
    </source>
</evidence>
<accession>A0AAE0HAU9</accession>
<dbReference type="AlphaFoldDB" id="A0AAE0HAU9"/>
<name>A0AAE0HAU9_9PEZI</name>
<dbReference type="GeneID" id="87845108"/>
<dbReference type="Proteomes" id="UP001278766">
    <property type="component" value="Unassembled WGS sequence"/>
</dbReference>
<proteinExistence type="predicted"/>
<dbReference type="RefSeq" id="XP_062656463.1">
    <property type="nucleotide sequence ID" value="XM_062808160.1"/>
</dbReference>
<organism evidence="1 2">
    <name type="scientific">Chaetomium fimeti</name>
    <dbReference type="NCBI Taxonomy" id="1854472"/>
    <lineage>
        <taxon>Eukaryota</taxon>
        <taxon>Fungi</taxon>
        <taxon>Dikarya</taxon>
        <taxon>Ascomycota</taxon>
        <taxon>Pezizomycotina</taxon>
        <taxon>Sordariomycetes</taxon>
        <taxon>Sordariomycetidae</taxon>
        <taxon>Sordariales</taxon>
        <taxon>Chaetomiaceae</taxon>
        <taxon>Chaetomium</taxon>
    </lineage>
</organism>
<dbReference type="EMBL" id="JAUEPN010000006">
    <property type="protein sequence ID" value="KAK3292949.1"/>
    <property type="molecule type" value="Genomic_DNA"/>
</dbReference>
<keyword evidence="2" id="KW-1185">Reference proteome</keyword>
<reference evidence="1" key="2">
    <citation type="submission" date="2023-06" db="EMBL/GenBank/DDBJ databases">
        <authorList>
            <consortium name="Lawrence Berkeley National Laboratory"/>
            <person name="Haridas S."/>
            <person name="Hensen N."/>
            <person name="Bonometti L."/>
            <person name="Westerberg I."/>
            <person name="Brannstrom I.O."/>
            <person name="Guillou S."/>
            <person name="Cros-Aarteil S."/>
            <person name="Calhoun S."/>
            <person name="Kuo A."/>
            <person name="Mondo S."/>
            <person name="Pangilinan J."/>
            <person name="Riley R."/>
            <person name="Labutti K."/>
            <person name="Andreopoulos B."/>
            <person name="Lipzen A."/>
            <person name="Chen C."/>
            <person name="Yanf M."/>
            <person name="Daum C."/>
            <person name="Ng V."/>
            <person name="Clum A."/>
            <person name="Steindorff A."/>
            <person name="Ohm R."/>
            <person name="Martin F."/>
            <person name="Silar P."/>
            <person name="Natvig D."/>
            <person name="Lalanne C."/>
            <person name="Gautier V."/>
            <person name="Ament-Velasquez S.L."/>
            <person name="Kruys A."/>
            <person name="Hutchinson M.I."/>
            <person name="Powell A.J."/>
            <person name="Barry K."/>
            <person name="Miller A.N."/>
            <person name="Grigoriev I.V."/>
            <person name="Debuchy R."/>
            <person name="Gladieux P."/>
            <person name="Thoren M.H."/>
            <person name="Johannesson H."/>
        </authorList>
    </citation>
    <scope>NUCLEOTIDE SEQUENCE</scope>
    <source>
        <strain evidence="1">CBS 168.71</strain>
    </source>
</reference>
<comment type="caution">
    <text evidence="1">The sequence shown here is derived from an EMBL/GenBank/DDBJ whole genome shotgun (WGS) entry which is preliminary data.</text>
</comment>
<gene>
    <name evidence="1" type="ORF">B0H64DRAFT_476574</name>
</gene>
<reference evidence="1" key="1">
    <citation type="journal article" date="2023" name="Mol. Phylogenet. Evol.">
        <title>Genome-scale phylogeny and comparative genomics of the fungal order Sordariales.</title>
        <authorList>
            <person name="Hensen N."/>
            <person name="Bonometti L."/>
            <person name="Westerberg I."/>
            <person name="Brannstrom I.O."/>
            <person name="Guillou S."/>
            <person name="Cros-Aarteil S."/>
            <person name="Calhoun S."/>
            <person name="Haridas S."/>
            <person name="Kuo A."/>
            <person name="Mondo S."/>
            <person name="Pangilinan J."/>
            <person name="Riley R."/>
            <person name="LaButti K."/>
            <person name="Andreopoulos B."/>
            <person name="Lipzen A."/>
            <person name="Chen C."/>
            <person name="Yan M."/>
            <person name="Daum C."/>
            <person name="Ng V."/>
            <person name="Clum A."/>
            <person name="Steindorff A."/>
            <person name="Ohm R.A."/>
            <person name="Martin F."/>
            <person name="Silar P."/>
            <person name="Natvig D.O."/>
            <person name="Lalanne C."/>
            <person name="Gautier V."/>
            <person name="Ament-Velasquez S.L."/>
            <person name="Kruys A."/>
            <person name="Hutchinson M.I."/>
            <person name="Powell A.J."/>
            <person name="Barry K."/>
            <person name="Miller A.N."/>
            <person name="Grigoriev I.V."/>
            <person name="Debuchy R."/>
            <person name="Gladieux P."/>
            <person name="Hiltunen Thoren M."/>
            <person name="Johannesson H."/>
        </authorList>
    </citation>
    <scope>NUCLEOTIDE SEQUENCE</scope>
    <source>
        <strain evidence="1">CBS 168.71</strain>
    </source>
</reference>
<protein>
    <submittedName>
        <fullName evidence="1">Uncharacterized protein</fullName>
    </submittedName>
</protein>
<evidence type="ECO:0000313" key="1">
    <source>
        <dbReference type="EMBL" id="KAK3292949.1"/>
    </source>
</evidence>
<sequence length="288" mass="32077">MNFLSSSKPPPLPNRDFHFIPIPDTPANPPPLTLTHTSTWTYCGPLLPLSNPPSPTTDLPPIFHAWCAHTLTPISAPHLLPRLTTLLRAVHTFLRQHARQHYWLTIRASQPTGDFDTPRWHADDDFFDPARSDAARGCWKLCATLQGPGTLFAVDGRGARRVLRGVKERVRRAERGREHVCCGVRCVACGRTSEVVREEVRVGLEGREVVQPREGEMVFFRLGGREGAVHSEPRIGCDRVFVNVVPGTEEELRGLMGRWGMEFPRSWSLGVPTVVDGGGEEGEMADKL</sequence>